<dbReference type="RefSeq" id="WP_188480444.1">
    <property type="nucleotide sequence ID" value="NZ_BMFC01000001.1"/>
</dbReference>
<evidence type="ECO:0000313" key="3">
    <source>
        <dbReference type="EMBL" id="GGB92048.1"/>
    </source>
</evidence>
<keyword evidence="4" id="KW-1185">Reference proteome</keyword>
<comment type="similarity">
    <text evidence="1">Belongs to the aspartate/glutamate racemases family.</text>
</comment>
<dbReference type="Proteomes" id="UP000645462">
    <property type="component" value="Unassembled WGS sequence"/>
</dbReference>
<sequence>MRRIGVLGGMGPEATIFFMQQIVDAIQARDDADHIPLLVDNNTQVPSRIKAILEGGGEDPGPVLVQMAKRLVGAGAEALVMPCNTAHYYAGQVAASTDAPFLNMVEMSCAEAARIAPGGKVGLLGSPALQQVGVFEKALADAGLSPVYAAEQGWALATIRSIKAQGPSEFAAHTLSDICTQMVDDGADVICICCTEFSLLAQDIKATVPVFDAMQVLVSATVAFSRSDLPELNTPNAAERVAGAAT</sequence>
<evidence type="ECO:0000313" key="4">
    <source>
        <dbReference type="Proteomes" id="UP000645462"/>
    </source>
</evidence>
<reference evidence="4" key="1">
    <citation type="journal article" date="2019" name="Int. J. Syst. Evol. Microbiol.">
        <title>The Global Catalogue of Microorganisms (GCM) 10K type strain sequencing project: providing services to taxonomists for standard genome sequencing and annotation.</title>
        <authorList>
            <consortium name="The Broad Institute Genomics Platform"/>
            <consortium name="The Broad Institute Genome Sequencing Center for Infectious Disease"/>
            <person name="Wu L."/>
            <person name="Ma J."/>
        </authorList>
    </citation>
    <scope>NUCLEOTIDE SEQUENCE [LARGE SCALE GENOMIC DNA]</scope>
    <source>
        <strain evidence="4">CGMCC 1.12478</strain>
    </source>
</reference>
<dbReference type="PANTHER" id="PTHR21198:SF7">
    <property type="entry name" value="ASPARTATE-GLUTAMATE RACEMASE FAMILY"/>
    <property type="match status" value="1"/>
</dbReference>
<keyword evidence="2" id="KW-0413">Isomerase</keyword>
<dbReference type="InterPro" id="IPR015942">
    <property type="entry name" value="Asp/Glu/hydantoin_racemase"/>
</dbReference>
<evidence type="ECO:0000256" key="2">
    <source>
        <dbReference type="ARBA" id="ARBA00023235"/>
    </source>
</evidence>
<accession>A0ABQ1K937</accession>
<name>A0ABQ1K937_9RHOB</name>
<dbReference type="Pfam" id="PF01177">
    <property type="entry name" value="Asp_Glu_race"/>
    <property type="match status" value="1"/>
</dbReference>
<evidence type="ECO:0000256" key="1">
    <source>
        <dbReference type="ARBA" id="ARBA00007847"/>
    </source>
</evidence>
<dbReference type="InterPro" id="IPR018187">
    <property type="entry name" value="Asp/Glu_racemase_AS_1"/>
</dbReference>
<dbReference type="PROSITE" id="PS00923">
    <property type="entry name" value="ASP_GLU_RACEMASE_1"/>
    <property type="match status" value="1"/>
</dbReference>
<organism evidence="3 4">
    <name type="scientific">Marivita lacus</name>
    <dbReference type="NCBI Taxonomy" id="1323742"/>
    <lineage>
        <taxon>Bacteria</taxon>
        <taxon>Pseudomonadati</taxon>
        <taxon>Pseudomonadota</taxon>
        <taxon>Alphaproteobacteria</taxon>
        <taxon>Rhodobacterales</taxon>
        <taxon>Roseobacteraceae</taxon>
        <taxon>Marivita</taxon>
    </lineage>
</organism>
<dbReference type="EMBL" id="BMFC01000001">
    <property type="protein sequence ID" value="GGB92048.1"/>
    <property type="molecule type" value="Genomic_DNA"/>
</dbReference>
<gene>
    <name evidence="3" type="ORF">GCM10011363_05790</name>
</gene>
<proteinExistence type="inferred from homology"/>
<comment type="caution">
    <text evidence="3">The sequence shown here is derived from an EMBL/GenBank/DDBJ whole genome shotgun (WGS) entry which is preliminary data.</text>
</comment>
<dbReference type="InterPro" id="IPR004380">
    <property type="entry name" value="Asp_race"/>
</dbReference>
<dbReference type="Gene3D" id="3.40.50.1860">
    <property type="match status" value="2"/>
</dbReference>
<dbReference type="NCBIfam" id="TIGR00035">
    <property type="entry name" value="asp_race"/>
    <property type="match status" value="1"/>
</dbReference>
<dbReference type="SUPFAM" id="SSF53681">
    <property type="entry name" value="Aspartate/glutamate racemase"/>
    <property type="match status" value="2"/>
</dbReference>
<protein>
    <submittedName>
        <fullName evidence="3">Aspartate racemase</fullName>
    </submittedName>
</protein>
<dbReference type="PANTHER" id="PTHR21198">
    <property type="entry name" value="GLUTAMATE RACEMASE"/>
    <property type="match status" value="1"/>
</dbReference>
<dbReference type="InterPro" id="IPR001920">
    <property type="entry name" value="Asp/Glu_race"/>
</dbReference>